<dbReference type="AlphaFoldDB" id="A0A2P5Y1R7"/>
<keyword evidence="1" id="KW-1133">Transmembrane helix</keyword>
<sequence>MELLVSSEFARLEGRCCWCGSNCWLATSFLHSWQTARHVFEVAGSSCSTAVGGDGHWSAPESGWYNCVILTLLVSLWFSVRVFLSANSVNMATAKIGRTSSV</sequence>
<feature type="transmembrane region" description="Helical" evidence="1">
    <location>
        <begin position="63"/>
        <end position="84"/>
    </location>
</feature>
<keyword evidence="1" id="KW-0812">Transmembrane</keyword>
<evidence type="ECO:0000313" key="3">
    <source>
        <dbReference type="Proteomes" id="UP000239757"/>
    </source>
</evidence>
<evidence type="ECO:0000256" key="1">
    <source>
        <dbReference type="SAM" id="Phobius"/>
    </source>
</evidence>
<name>A0A2P5Y1R7_GOSBA</name>
<dbReference type="EMBL" id="KZ663848">
    <property type="protein sequence ID" value="PPS09534.1"/>
    <property type="molecule type" value="Genomic_DNA"/>
</dbReference>
<keyword evidence="1" id="KW-0472">Membrane</keyword>
<accession>A0A2P5Y1R7</accession>
<proteinExistence type="predicted"/>
<protein>
    <submittedName>
        <fullName evidence="2">Uncharacterized protein</fullName>
    </submittedName>
</protein>
<evidence type="ECO:0000313" key="2">
    <source>
        <dbReference type="EMBL" id="PPS09534.1"/>
    </source>
</evidence>
<organism evidence="2 3">
    <name type="scientific">Gossypium barbadense</name>
    <name type="common">Sea Island cotton</name>
    <name type="synonym">Hibiscus barbadensis</name>
    <dbReference type="NCBI Taxonomy" id="3634"/>
    <lineage>
        <taxon>Eukaryota</taxon>
        <taxon>Viridiplantae</taxon>
        <taxon>Streptophyta</taxon>
        <taxon>Embryophyta</taxon>
        <taxon>Tracheophyta</taxon>
        <taxon>Spermatophyta</taxon>
        <taxon>Magnoliopsida</taxon>
        <taxon>eudicotyledons</taxon>
        <taxon>Gunneridae</taxon>
        <taxon>Pentapetalae</taxon>
        <taxon>rosids</taxon>
        <taxon>malvids</taxon>
        <taxon>Malvales</taxon>
        <taxon>Malvaceae</taxon>
        <taxon>Malvoideae</taxon>
        <taxon>Gossypium</taxon>
    </lineage>
</organism>
<reference evidence="2 3" key="1">
    <citation type="submission" date="2015-01" db="EMBL/GenBank/DDBJ databases">
        <title>Genome of allotetraploid Gossypium barbadense reveals genomic plasticity and fiber elongation in cotton evolution.</title>
        <authorList>
            <person name="Chen X."/>
            <person name="Liu X."/>
            <person name="Zhao B."/>
            <person name="Zheng H."/>
            <person name="Hu Y."/>
            <person name="Lu G."/>
            <person name="Yang C."/>
            <person name="Chen J."/>
            <person name="Shan C."/>
            <person name="Zhang L."/>
            <person name="Zhou Y."/>
            <person name="Wang L."/>
            <person name="Guo W."/>
            <person name="Bai Y."/>
            <person name="Ruan J."/>
            <person name="Shangguan X."/>
            <person name="Mao Y."/>
            <person name="Jiang J."/>
            <person name="Zhu Y."/>
            <person name="Lei J."/>
            <person name="Kang H."/>
            <person name="Chen S."/>
            <person name="He X."/>
            <person name="Wang R."/>
            <person name="Wang Y."/>
            <person name="Chen J."/>
            <person name="Wang L."/>
            <person name="Yu S."/>
            <person name="Wang B."/>
            <person name="Wei J."/>
            <person name="Song S."/>
            <person name="Lu X."/>
            <person name="Gao Z."/>
            <person name="Gu W."/>
            <person name="Deng X."/>
            <person name="Ma D."/>
            <person name="Wang S."/>
            <person name="Liang W."/>
            <person name="Fang L."/>
            <person name="Cai C."/>
            <person name="Zhu X."/>
            <person name="Zhou B."/>
            <person name="Zhang Y."/>
            <person name="Chen Z."/>
            <person name="Xu S."/>
            <person name="Zhu R."/>
            <person name="Wang S."/>
            <person name="Zhang T."/>
            <person name="Zhao G."/>
        </authorList>
    </citation>
    <scope>NUCLEOTIDE SEQUENCE [LARGE SCALE GENOMIC DNA]</scope>
    <source>
        <strain evidence="3">cv. Xinhai21</strain>
        <tissue evidence="2">Leaf</tissue>
    </source>
</reference>
<gene>
    <name evidence="2" type="ORF">GOBAR_AA11107</name>
</gene>
<dbReference type="Proteomes" id="UP000239757">
    <property type="component" value="Unassembled WGS sequence"/>
</dbReference>